<dbReference type="EC" id="2.4.-.-" evidence="3"/>
<dbReference type="PANTHER" id="PTHR45947">
    <property type="entry name" value="SULFOQUINOVOSYL TRANSFERASE SQD2"/>
    <property type="match status" value="1"/>
</dbReference>
<keyword evidence="4" id="KW-1185">Reference proteome</keyword>
<dbReference type="InterPro" id="IPR028098">
    <property type="entry name" value="Glyco_trans_4-like_N"/>
</dbReference>
<organism evidence="3 4">
    <name type="scientific">Mucilaginibacter straminoryzae</name>
    <dbReference type="NCBI Taxonomy" id="2932774"/>
    <lineage>
        <taxon>Bacteria</taxon>
        <taxon>Pseudomonadati</taxon>
        <taxon>Bacteroidota</taxon>
        <taxon>Sphingobacteriia</taxon>
        <taxon>Sphingobacteriales</taxon>
        <taxon>Sphingobacteriaceae</taxon>
        <taxon>Mucilaginibacter</taxon>
    </lineage>
</organism>
<accession>A0A9X1X436</accession>
<dbReference type="SUPFAM" id="SSF53756">
    <property type="entry name" value="UDP-Glycosyltransferase/glycogen phosphorylase"/>
    <property type="match status" value="1"/>
</dbReference>
<evidence type="ECO:0000313" key="3">
    <source>
        <dbReference type="EMBL" id="MCJ8210231.1"/>
    </source>
</evidence>
<gene>
    <name evidence="3" type="ORF">MUY27_10955</name>
</gene>
<dbReference type="Gene3D" id="3.40.50.2000">
    <property type="entry name" value="Glycogen Phosphorylase B"/>
    <property type="match status" value="2"/>
</dbReference>
<dbReference type="InterPro" id="IPR050194">
    <property type="entry name" value="Glycosyltransferase_grp1"/>
</dbReference>
<sequence length="388" mass="43317">MDPASGGTCQGLRNSIPELQKSGDHHEVVSLDSPDAPFLGKDSFKITALGPGKGPLKFNRALIFWLRDHLSGFDAVIINGLWLFPSYAVNKVIRELKKRNGKVPRVLVMPHGMLDPYFQKAKGRKLKAIRNNIYWALVENKVVNEADALLFTCETELLLARETFKNYHPKRELNVGYGIKEPPQANDEVFRTLSDNGFEWLNKPYLLFLSRIHPKKGVDLLVQAYIDLIKLNNDLPFLVIAGPGIEQPYGRQLKLLVDGAPELTNRVFFPGMLAGDAKWASFYRAEAFILPSHQENFGIAVVEALACSTPALISNQVNIYKEILKSDAGLVAEDTLDGVEDLLVKWLTLTASEKQAKKANALNAYLTYFKIEVAATQLKNAIKELIES</sequence>
<dbReference type="Proteomes" id="UP001139450">
    <property type="component" value="Unassembled WGS sequence"/>
</dbReference>
<evidence type="ECO:0000259" key="1">
    <source>
        <dbReference type="Pfam" id="PF00534"/>
    </source>
</evidence>
<evidence type="ECO:0000313" key="4">
    <source>
        <dbReference type="Proteomes" id="UP001139450"/>
    </source>
</evidence>
<dbReference type="PANTHER" id="PTHR45947:SF3">
    <property type="entry name" value="SULFOQUINOVOSYL TRANSFERASE SQD2"/>
    <property type="match status" value="1"/>
</dbReference>
<dbReference type="AlphaFoldDB" id="A0A9X1X436"/>
<feature type="domain" description="Glycosyltransferase subfamily 4-like N-terminal" evidence="2">
    <location>
        <begin position="7"/>
        <end position="162"/>
    </location>
</feature>
<protein>
    <submittedName>
        <fullName evidence="3">Glycosyltransferase</fullName>
        <ecNumber evidence="3">2.4.-.-</ecNumber>
    </submittedName>
</protein>
<evidence type="ECO:0000259" key="2">
    <source>
        <dbReference type="Pfam" id="PF13579"/>
    </source>
</evidence>
<dbReference type="EMBL" id="JALJEJ010000004">
    <property type="protein sequence ID" value="MCJ8210231.1"/>
    <property type="molecule type" value="Genomic_DNA"/>
</dbReference>
<dbReference type="Pfam" id="PF13579">
    <property type="entry name" value="Glyco_trans_4_4"/>
    <property type="match status" value="1"/>
</dbReference>
<keyword evidence="3" id="KW-0328">Glycosyltransferase</keyword>
<dbReference type="Pfam" id="PF00534">
    <property type="entry name" value="Glycos_transf_1"/>
    <property type="match status" value="1"/>
</dbReference>
<dbReference type="RefSeq" id="WP_245130068.1">
    <property type="nucleotide sequence ID" value="NZ_JALJEJ010000004.1"/>
</dbReference>
<proteinExistence type="predicted"/>
<feature type="domain" description="Glycosyl transferase family 1" evidence="1">
    <location>
        <begin position="202"/>
        <end position="358"/>
    </location>
</feature>
<name>A0A9X1X436_9SPHI</name>
<dbReference type="InterPro" id="IPR001296">
    <property type="entry name" value="Glyco_trans_1"/>
</dbReference>
<comment type="caution">
    <text evidence="3">The sequence shown here is derived from an EMBL/GenBank/DDBJ whole genome shotgun (WGS) entry which is preliminary data.</text>
</comment>
<keyword evidence="3" id="KW-0808">Transferase</keyword>
<reference evidence="3" key="1">
    <citation type="submission" date="2022-04" db="EMBL/GenBank/DDBJ databases">
        <title>Mucilaginibacter sp. RS28 isolated from freshwater.</title>
        <authorList>
            <person name="Ko S.-R."/>
        </authorList>
    </citation>
    <scope>NUCLEOTIDE SEQUENCE</scope>
    <source>
        <strain evidence="3">RS28</strain>
    </source>
</reference>
<dbReference type="GO" id="GO:0016757">
    <property type="term" value="F:glycosyltransferase activity"/>
    <property type="evidence" value="ECO:0007669"/>
    <property type="project" value="UniProtKB-KW"/>
</dbReference>